<reference evidence="1 2" key="1">
    <citation type="submission" date="2019-03" db="EMBL/GenBank/DDBJ databases">
        <title>Genomic Encyclopedia of Type Strains, Phase IV (KMG-IV): sequencing the most valuable type-strain genomes for metagenomic binning, comparative biology and taxonomic classification.</title>
        <authorList>
            <person name="Goeker M."/>
        </authorList>
    </citation>
    <scope>NUCLEOTIDE SEQUENCE [LARGE SCALE GENOMIC DNA]</scope>
    <source>
        <strain evidence="1 2">DSM 16326</strain>
    </source>
</reference>
<dbReference type="Pfam" id="PF10023">
    <property type="entry name" value="Aminopep"/>
    <property type="match status" value="1"/>
</dbReference>
<evidence type="ECO:0000313" key="1">
    <source>
        <dbReference type="EMBL" id="TDY03877.1"/>
    </source>
</evidence>
<dbReference type="EMBL" id="SOQX01000001">
    <property type="protein sequence ID" value="TDY03877.1"/>
    <property type="molecule type" value="Genomic_DNA"/>
</dbReference>
<dbReference type="Proteomes" id="UP000294914">
    <property type="component" value="Unassembled WGS sequence"/>
</dbReference>
<evidence type="ECO:0000313" key="2">
    <source>
        <dbReference type="Proteomes" id="UP000294914"/>
    </source>
</evidence>
<keyword evidence="2" id="KW-1185">Reference proteome</keyword>
<dbReference type="GO" id="GO:0004177">
    <property type="term" value="F:aminopeptidase activity"/>
    <property type="evidence" value="ECO:0007669"/>
    <property type="project" value="UniProtKB-KW"/>
</dbReference>
<comment type="caution">
    <text evidence="1">The sequence shown here is derived from an EMBL/GenBank/DDBJ whole genome shotgun (WGS) entry which is preliminary data.</text>
</comment>
<organism evidence="1 2">
    <name type="scientific">Thiohalophilus thiocyanatoxydans</name>
    <dbReference type="NCBI Taxonomy" id="381308"/>
    <lineage>
        <taxon>Bacteria</taxon>
        <taxon>Pseudomonadati</taxon>
        <taxon>Pseudomonadota</taxon>
        <taxon>Gammaproteobacteria</taxon>
        <taxon>Thiohalomonadales</taxon>
        <taxon>Thiohalophilaceae</taxon>
        <taxon>Thiohalophilus</taxon>
    </lineage>
</organism>
<protein>
    <submittedName>
        <fullName evidence="1">Putative aminopeptidase</fullName>
    </submittedName>
</protein>
<keyword evidence="1" id="KW-0378">Hydrolase</keyword>
<accession>A0A4R8J0Q1</accession>
<keyword evidence="1" id="KW-0645">Protease</keyword>
<gene>
    <name evidence="1" type="ORF">EDC23_0248</name>
</gene>
<proteinExistence type="predicted"/>
<dbReference type="RefSeq" id="WP_166668738.1">
    <property type="nucleotide sequence ID" value="NZ_SOQX01000001.1"/>
</dbReference>
<dbReference type="PIRSF" id="PIRSF029285">
    <property type="entry name" value="Aminopept"/>
    <property type="match status" value="1"/>
</dbReference>
<keyword evidence="1" id="KW-0031">Aminopeptidase</keyword>
<sequence>MRTLLLLFVIVITLPGCSTLSYYLGAVNGHAEILNRQRPVGEVVKDPATSETVRDALLQIQQARRFAVEALLLPDNDSYRYYADIDRPYAVWNVIATPELSVEPRQWCFLLVGCFSYRGYFSEHKADAYARQLQEQGDDTHVAGARAYSTLGWFDDPLLNTMLLHDEAHRLGVLFHELAHQKIYIDDDPAFNEGFAVFVQQVGVRRWFEAQGMDEAADRYQQTVQRRARFHGLLLETREKLAKLYASEQPDRIKREQKRQHFADLKQAYRQLKRQWNGYGGYDEWMQQPLNNAHLALVATYREHVARFERLLEQHNGDLAAFYTAVERLAKLPPGQRKAALLNNVE</sequence>
<dbReference type="AlphaFoldDB" id="A0A4R8J0Q1"/>
<name>A0A4R8J0Q1_9GAMM</name>
<dbReference type="InterPro" id="IPR014553">
    <property type="entry name" value="Aminopept"/>
</dbReference>